<dbReference type="GO" id="GO:0016853">
    <property type="term" value="F:isomerase activity"/>
    <property type="evidence" value="ECO:0007669"/>
    <property type="project" value="UniProtKB-KW"/>
</dbReference>
<evidence type="ECO:0000313" key="2">
    <source>
        <dbReference type="EMBL" id="MDP9830155.1"/>
    </source>
</evidence>
<sequence>MASAFGSAAEPVVVDVWSDVVCPFCYLGDAHLKEALKDFPQASSVQIRYHSFQLHPDALKTMPVGDYLKTKVGVPLEQLQASQSQIAARGAELGLDYHFEHQLVTNTRDAHRLIHFAKAQGREHDMVMRLFRAEFTEGADVSDHDLLANLAEEAGLDRAKALEVLGSDAYESDFRADIEQAQALGISGVPFFVFDGKRAVSGAQPVELFRRALDLSWQDRAAG</sequence>
<proteinExistence type="predicted"/>
<dbReference type="RefSeq" id="WP_307249061.1">
    <property type="nucleotide sequence ID" value="NZ_JAUSQZ010000001.1"/>
</dbReference>
<organism evidence="2 3">
    <name type="scientific">Kineosporia succinea</name>
    <dbReference type="NCBI Taxonomy" id="84632"/>
    <lineage>
        <taxon>Bacteria</taxon>
        <taxon>Bacillati</taxon>
        <taxon>Actinomycetota</taxon>
        <taxon>Actinomycetes</taxon>
        <taxon>Kineosporiales</taxon>
        <taxon>Kineosporiaceae</taxon>
        <taxon>Kineosporia</taxon>
    </lineage>
</organism>
<dbReference type="CDD" id="cd03024">
    <property type="entry name" value="DsbA_FrnE"/>
    <property type="match status" value="1"/>
</dbReference>
<dbReference type="EMBL" id="JAUSQZ010000001">
    <property type="protein sequence ID" value="MDP9830155.1"/>
    <property type="molecule type" value="Genomic_DNA"/>
</dbReference>
<name>A0ABT9PBT2_9ACTN</name>
<keyword evidence="2" id="KW-0413">Isomerase</keyword>
<dbReference type="PANTHER" id="PTHR13887">
    <property type="entry name" value="GLUTATHIONE S-TRANSFERASE KAPPA"/>
    <property type="match status" value="1"/>
</dbReference>
<dbReference type="Proteomes" id="UP001235712">
    <property type="component" value="Unassembled WGS sequence"/>
</dbReference>
<comment type="caution">
    <text evidence="2">The sequence shown here is derived from an EMBL/GenBank/DDBJ whole genome shotgun (WGS) entry which is preliminary data.</text>
</comment>
<evidence type="ECO:0000313" key="3">
    <source>
        <dbReference type="Proteomes" id="UP001235712"/>
    </source>
</evidence>
<dbReference type="Gene3D" id="3.40.30.10">
    <property type="entry name" value="Glutaredoxin"/>
    <property type="match status" value="1"/>
</dbReference>
<dbReference type="SUPFAM" id="SSF52833">
    <property type="entry name" value="Thioredoxin-like"/>
    <property type="match status" value="1"/>
</dbReference>
<dbReference type="InterPro" id="IPR001853">
    <property type="entry name" value="DSBA-like_thioredoxin_dom"/>
</dbReference>
<gene>
    <name evidence="2" type="ORF">J2S57_005904</name>
</gene>
<protein>
    <submittedName>
        <fullName evidence="2">DsbA family dithiol-disulfide isomerase</fullName>
    </submittedName>
</protein>
<feature type="domain" description="DSBA-like thioredoxin" evidence="1">
    <location>
        <begin position="13"/>
        <end position="213"/>
    </location>
</feature>
<evidence type="ECO:0000259" key="1">
    <source>
        <dbReference type="Pfam" id="PF01323"/>
    </source>
</evidence>
<reference evidence="2 3" key="1">
    <citation type="submission" date="2023-07" db="EMBL/GenBank/DDBJ databases">
        <title>Sequencing the genomes of 1000 actinobacteria strains.</title>
        <authorList>
            <person name="Klenk H.-P."/>
        </authorList>
    </citation>
    <scope>NUCLEOTIDE SEQUENCE [LARGE SCALE GENOMIC DNA]</scope>
    <source>
        <strain evidence="2 3">DSM 44388</strain>
    </source>
</reference>
<keyword evidence="3" id="KW-1185">Reference proteome</keyword>
<accession>A0ABT9PBT2</accession>
<dbReference type="PANTHER" id="PTHR13887:SF41">
    <property type="entry name" value="THIOREDOXIN SUPERFAMILY PROTEIN"/>
    <property type="match status" value="1"/>
</dbReference>
<dbReference type="Pfam" id="PF01323">
    <property type="entry name" value="DSBA"/>
    <property type="match status" value="1"/>
</dbReference>
<dbReference type="InterPro" id="IPR036249">
    <property type="entry name" value="Thioredoxin-like_sf"/>
</dbReference>